<dbReference type="AlphaFoldDB" id="A0A4R3KDZ9"/>
<evidence type="ECO:0000313" key="4">
    <source>
        <dbReference type="EMBL" id="TCS81408.1"/>
    </source>
</evidence>
<evidence type="ECO:0000259" key="3">
    <source>
        <dbReference type="Pfam" id="PF13240"/>
    </source>
</evidence>
<reference evidence="4 5" key="1">
    <citation type="submission" date="2019-03" db="EMBL/GenBank/DDBJ databases">
        <title>Genomic Encyclopedia of Type Strains, Phase IV (KMG-IV): sequencing the most valuable type-strain genomes for metagenomic binning, comparative biology and taxonomic classification.</title>
        <authorList>
            <person name="Goeker M."/>
        </authorList>
    </citation>
    <scope>NUCLEOTIDE SEQUENCE [LARGE SCALE GENOMIC DNA]</scope>
    <source>
        <strain evidence="4 5">DSM 20467</strain>
    </source>
</reference>
<dbReference type="EMBL" id="SMAA01000002">
    <property type="protein sequence ID" value="TCS81408.1"/>
    <property type="molecule type" value="Genomic_DNA"/>
</dbReference>
<keyword evidence="2" id="KW-1133">Transmembrane helix</keyword>
<evidence type="ECO:0000256" key="1">
    <source>
        <dbReference type="SAM" id="MobiDB-lite"/>
    </source>
</evidence>
<name>A0A4R3KDZ9_9FIRM</name>
<dbReference type="InterPro" id="IPR026870">
    <property type="entry name" value="Zinc_ribbon_dom"/>
</dbReference>
<feature type="domain" description="Zinc-ribbon" evidence="3">
    <location>
        <begin position="4"/>
        <end position="25"/>
    </location>
</feature>
<dbReference type="Pfam" id="PF13240">
    <property type="entry name" value="Zn_Ribbon_1"/>
    <property type="match status" value="1"/>
</dbReference>
<feature type="region of interest" description="Disordered" evidence="1">
    <location>
        <begin position="77"/>
        <end position="108"/>
    </location>
</feature>
<dbReference type="Proteomes" id="UP000295188">
    <property type="component" value="Unassembled WGS sequence"/>
</dbReference>
<keyword evidence="2" id="KW-0812">Transmembrane</keyword>
<dbReference type="OrthoDB" id="1668719at2"/>
<sequence>MDKYCRNCGAKLSDSSKFCSECGTRVNNTVDSKSDFIETDISGNKKRMLIMATVLVAILVIIGVTVGIFWYEKTNDSTPAPQPTVVEQTTGTQSTPESQPETQDSPPEENILDATQRILSGALRPEQKVIASTLGHNENGFLALVNDSHGNYKFIIYDKNNDRIAKVYFSMKTYNFYIQKSYNTFDPLICLLEIDDDVRDNDEGLGIWNGSKHTFPIYALFKVDQLGNVIPGMLYSGYGLKPSHYHEVLKEQKNVDMVNLLLTEMKTLHQYIDEHNVSIPASN</sequence>
<dbReference type="RefSeq" id="WP_132547274.1">
    <property type="nucleotide sequence ID" value="NZ_SMAA01000002.1"/>
</dbReference>
<keyword evidence="2" id="KW-0472">Membrane</keyword>
<proteinExistence type="predicted"/>
<comment type="caution">
    <text evidence="4">The sequence shown here is derived from an EMBL/GenBank/DDBJ whole genome shotgun (WGS) entry which is preliminary data.</text>
</comment>
<evidence type="ECO:0000313" key="5">
    <source>
        <dbReference type="Proteomes" id="UP000295188"/>
    </source>
</evidence>
<gene>
    <name evidence="4" type="ORF">EDC37_102109</name>
</gene>
<evidence type="ECO:0000256" key="2">
    <source>
        <dbReference type="SAM" id="Phobius"/>
    </source>
</evidence>
<protein>
    <submittedName>
        <fullName evidence="4">Zinc ribbon protein</fullName>
    </submittedName>
</protein>
<organism evidence="4 5">
    <name type="scientific">Pectinatus cerevisiiphilus</name>
    <dbReference type="NCBI Taxonomy" id="86956"/>
    <lineage>
        <taxon>Bacteria</taxon>
        <taxon>Bacillati</taxon>
        <taxon>Bacillota</taxon>
        <taxon>Negativicutes</taxon>
        <taxon>Selenomonadales</taxon>
        <taxon>Selenomonadaceae</taxon>
        <taxon>Pectinatus</taxon>
    </lineage>
</organism>
<accession>A0A4R3KDZ9</accession>
<feature type="compositionally biased region" description="Polar residues" evidence="1">
    <location>
        <begin position="85"/>
        <end position="105"/>
    </location>
</feature>
<feature type="transmembrane region" description="Helical" evidence="2">
    <location>
        <begin position="49"/>
        <end position="71"/>
    </location>
</feature>
<keyword evidence="5" id="KW-1185">Reference proteome</keyword>